<dbReference type="PIR" id="T28739">
    <property type="entry name" value="T28739"/>
</dbReference>
<keyword evidence="5" id="KW-1185">Reference proteome</keyword>
<dbReference type="AGR" id="WB:WBGene00018616"/>
<organism evidence="4 5">
    <name type="scientific">Caenorhabditis elegans</name>
    <dbReference type="NCBI Taxonomy" id="6239"/>
    <lineage>
        <taxon>Eukaryota</taxon>
        <taxon>Metazoa</taxon>
        <taxon>Ecdysozoa</taxon>
        <taxon>Nematoda</taxon>
        <taxon>Chromadorea</taxon>
        <taxon>Rhabditida</taxon>
        <taxon>Rhabditina</taxon>
        <taxon>Rhabditomorpha</taxon>
        <taxon>Rhabditoidea</taxon>
        <taxon>Rhabditidae</taxon>
        <taxon>Peloderinae</taxon>
        <taxon>Caenorhabditis</taxon>
    </lineage>
</organism>
<name>O44585_CAEEL</name>
<feature type="domain" description="ShKT" evidence="3">
    <location>
        <begin position="124"/>
        <end position="164"/>
    </location>
</feature>
<proteinExistence type="predicted"/>
<feature type="signal peptide" evidence="2">
    <location>
        <begin position="1"/>
        <end position="16"/>
    </location>
</feature>
<reference evidence="4 5" key="1">
    <citation type="journal article" date="1998" name="Science">
        <title>Genome sequence of the nematode C. elegans: a platform for investigating biology.</title>
        <authorList>
            <consortium name="The C. elegans sequencing consortium"/>
            <person name="Sulson J.E."/>
            <person name="Waterston R."/>
        </authorList>
    </citation>
    <scope>NUCLEOTIDE SEQUENCE [LARGE SCALE GENOMIC DNA]</scope>
    <source>
        <strain evidence="4 5">Bristol N2</strain>
    </source>
</reference>
<dbReference type="Bgee" id="WBGene00018616">
    <property type="expression patterns" value="Expressed in larva and 2 other cell types or tissues"/>
</dbReference>
<dbReference type="PANTHER" id="PTHR46219:SF16">
    <property type="entry name" value="SHKT DOMAIN-CONTAINING PROTEIN"/>
    <property type="match status" value="1"/>
</dbReference>
<sequence length="164" mass="17586">MLRVALLTLAILWVNGEIQLGCKSTPFAKGVNPCPPKFTELPGGLCCSDDDVYIISGNGTTLSPSTTTTAAPCQDKLNPATGVSDCPMRRNLCTDPNYRKVMHEQCPKTCGFCTTGSTTKAPACSDKVDPRTGVSDCPQKKYLCTDPTYKGLMKDQCPKTCGYC</sequence>
<dbReference type="Proteomes" id="UP000001940">
    <property type="component" value="Chromosome V"/>
</dbReference>
<keyword evidence="2" id="KW-0732">Signal</keyword>
<dbReference type="eggNOG" id="ENOG502THMX">
    <property type="taxonomic scope" value="Eukaryota"/>
</dbReference>
<dbReference type="RefSeq" id="NP_503267.2">
    <property type="nucleotide sequence ID" value="NM_070866.4"/>
</dbReference>
<comment type="caution">
    <text evidence="1">Lacks conserved residue(s) required for the propagation of feature annotation.</text>
</comment>
<dbReference type="PROSITE" id="PS51670">
    <property type="entry name" value="SHKT"/>
    <property type="match status" value="2"/>
</dbReference>
<evidence type="ECO:0000313" key="4">
    <source>
        <dbReference type="EMBL" id="CCD70350.2"/>
    </source>
</evidence>
<dbReference type="GeneID" id="178578"/>
<dbReference type="InParanoid" id="O44585"/>
<evidence type="ECO:0000256" key="2">
    <source>
        <dbReference type="SAM" id="SignalP"/>
    </source>
</evidence>
<dbReference type="HOGENOM" id="CLU_088349_0_1_1"/>
<dbReference type="KEGG" id="cel:CELE_F48G7.5"/>
<dbReference type="SMR" id="O44585"/>
<dbReference type="WormBase" id="F48G7.5">
    <property type="protein sequence ID" value="CE48243"/>
    <property type="gene ID" value="WBGene00018616"/>
</dbReference>
<dbReference type="OrthoDB" id="5863778at2759"/>
<evidence type="ECO:0000256" key="1">
    <source>
        <dbReference type="PROSITE-ProRule" id="PRU01005"/>
    </source>
</evidence>
<feature type="domain" description="ShKT" evidence="3">
    <location>
        <begin position="73"/>
        <end position="113"/>
    </location>
</feature>
<dbReference type="Pfam" id="PF01549">
    <property type="entry name" value="ShK"/>
    <property type="match status" value="2"/>
</dbReference>
<dbReference type="OMA" id="GLMKDQC"/>
<dbReference type="EMBL" id="BX284605">
    <property type="protein sequence ID" value="CCD70350.2"/>
    <property type="molecule type" value="Genomic_DNA"/>
</dbReference>
<dbReference type="InterPro" id="IPR003582">
    <property type="entry name" value="ShKT_dom"/>
</dbReference>
<dbReference type="FunCoup" id="O44585">
    <property type="interactions" value="2"/>
</dbReference>
<dbReference type="PANTHER" id="PTHR46219">
    <property type="entry name" value="PROTEIN CBG11138"/>
    <property type="match status" value="1"/>
</dbReference>
<evidence type="ECO:0000313" key="5">
    <source>
        <dbReference type="Proteomes" id="UP000001940"/>
    </source>
</evidence>
<dbReference type="SMART" id="SM00254">
    <property type="entry name" value="ShKT"/>
    <property type="match status" value="2"/>
</dbReference>
<dbReference type="Gene3D" id="1.10.10.1870">
    <property type="entry name" value="ShTK domain-like"/>
    <property type="match status" value="2"/>
</dbReference>
<dbReference type="UCSC" id="F48G7.5">
    <property type="organism name" value="c. elegans"/>
</dbReference>
<protein>
    <submittedName>
        <fullName evidence="4">ShKT domain-containing protein</fullName>
    </submittedName>
</protein>
<dbReference type="PeptideAtlas" id="O44585"/>
<dbReference type="PaxDb" id="6239-F48G7.5"/>
<dbReference type="CTD" id="178578"/>
<feature type="chain" id="PRO_5004158622" evidence="2">
    <location>
        <begin position="17"/>
        <end position="164"/>
    </location>
</feature>
<evidence type="ECO:0000313" key="6">
    <source>
        <dbReference type="WormBase" id="F48G7.5"/>
    </source>
</evidence>
<dbReference type="AlphaFoldDB" id="O44585"/>
<gene>
    <name evidence="4" type="ORF">CELE_F48G7.5</name>
    <name evidence="4 6" type="ORF">F48G7.5</name>
</gene>
<accession>O44585</accession>
<evidence type="ECO:0000259" key="3">
    <source>
        <dbReference type="PROSITE" id="PS51670"/>
    </source>
</evidence>